<organism evidence="2 3">
    <name type="scientific">Erythrobacter insulae</name>
    <dbReference type="NCBI Taxonomy" id="2584124"/>
    <lineage>
        <taxon>Bacteria</taxon>
        <taxon>Pseudomonadati</taxon>
        <taxon>Pseudomonadota</taxon>
        <taxon>Alphaproteobacteria</taxon>
        <taxon>Sphingomonadales</taxon>
        <taxon>Erythrobacteraceae</taxon>
        <taxon>Erythrobacter/Porphyrobacter group</taxon>
        <taxon>Erythrobacter</taxon>
    </lineage>
</organism>
<sequence length="257" mass="26944">MDKWAIAKTALVAGALLACAPASGHPAGVPRTVLAIVAHPDDELFMAPALASEARQGARVIIVYATSGDAGPGVSGMEKGKALAQMRLKEAYCSAQALGALPVFLQFGDGELAVAAGSEDSTAAKLTKALREQIIDRRPDAILTWGPDGGYGHPDHRMVSALTTQIVQSIDASTRPPLLYSAIAAGRITAAPEIGPWAETAPDLLTVNYSYTDDDLARSVAAAQCHKTQFDDASRAGIMPLFDQAIWKGKISFRSAF</sequence>
<dbReference type="GO" id="GO:0016811">
    <property type="term" value="F:hydrolase activity, acting on carbon-nitrogen (but not peptide) bonds, in linear amides"/>
    <property type="evidence" value="ECO:0007669"/>
    <property type="project" value="TreeGrafter"/>
</dbReference>
<protein>
    <submittedName>
        <fullName evidence="2">PIG-L family deacetylase</fullName>
    </submittedName>
</protein>
<dbReference type="Pfam" id="PF02585">
    <property type="entry name" value="PIG-L"/>
    <property type="match status" value="1"/>
</dbReference>
<dbReference type="Gene3D" id="3.40.50.10320">
    <property type="entry name" value="LmbE-like"/>
    <property type="match status" value="1"/>
</dbReference>
<keyword evidence="1" id="KW-0732">Signal</keyword>
<dbReference type="RefSeq" id="WP_142787420.1">
    <property type="nucleotide sequence ID" value="NZ_VHJK01000001.1"/>
</dbReference>
<feature type="signal peptide" evidence="1">
    <location>
        <begin position="1"/>
        <end position="24"/>
    </location>
</feature>
<feature type="chain" id="PRO_5022138420" evidence="1">
    <location>
        <begin position="25"/>
        <end position="257"/>
    </location>
</feature>
<dbReference type="Proteomes" id="UP000316343">
    <property type="component" value="Unassembled WGS sequence"/>
</dbReference>
<dbReference type="AlphaFoldDB" id="A0A547PAI7"/>
<proteinExistence type="predicted"/>
<dbReference type="InterPro" id="IPR024078">
    <property type="entry name" value="LmbE-like_dom_sf"/>
</dbReference>
<evidence type="ECO:0000256" key="1">
    <source>
        <dbReference type="SAM" id="SignalP"/>
    </source>
</evidence>
<dbReference type="SUPFAM" id="SSF102588">
    <property type="entry name" value="LmbE-like"/>
    <property type="match status" value="1"/>
</dbReference>
<dbReference type="OrthoDB" id="116799at2"/>
<evidence type="ECO:0000313" key="3">
    <source>
        <dbReference type="Proteomes" id="UP000316343"/>
    </source>
</evidence>
<dbReference type="PANTHER" id="PTHR12993">
    <property type="entry name" value="N-ACETYLGLUCOSAMINYL-PHOSPHATIDYLINOSITOL DE-N-ACETYLASE-RELATED"/>
    <property type="match status" value="1"/>
</dbReference>
<reference evidence="2 3" key="1">
    <citation type="submission" date="2019-06" db="EMBL/GenBank/DDBJ databases">
        <title>Erythrobacter insulae sp. nov., isolated from a tidal flat.</title>
        <authorList>
            <person name="Yoon J.-H."/>
        </authorList>
    </citation>
    <scope>NUCLEOTIDE SEQUENCE [LARGE SCALE GENOMIC DNA]</scope>
    <source>
        <strain evidence="2 3">JBTF-M21</strain>
    </source>
</reference>
<dbReference type="PROSITE" id="PS51257">
    <property type="entry name" value="PROKAR_LIPOPROTEIN"/>
    <property type="match status" value="1"/>
</dbReference>
<gene>
    <name evidence="2" type="ORF">FGU71_04340</name>
</gene>
<evidence type="ECO:0000313" key="2">
    <source>
        <dbReference type="EMBL" id="TRD11156.1"/>
    </source>
</evidence>
<dbReference type="EMBL" id="VHJK01000001">
    <property type="protein sequence ID" value="TRD11156.1"/>
    <property type="molecule type" value="Genomic_DNA"/>
</dbReference>
<name>A0A547PAI7_9SPHN</name>
<keyword evidence="3" id="KW-1185">Reference proteome</keyword>
<dbReference type="InterPro" id="IPR003737">
    <property type="entry name" value="GlcNAc_PI_deacetylase-related"/>
</dbReference>
<comment type="caution">
    <text evidence="2">The sequence shown here is derived from an EMBL/GenBank/DDBJ whole genome shotgun (WGS) entry which is preliminary data.</text>
</comment>
<dbReference type="PANTHER" id="PTHR12993:SF11">
    <property type="entry name" value="N-ACETYLGLUCOSAMINYL-PHOSPHATIDYLINOSITOL DE-N-ACETYLASE"/>
    <property type="match status" value="1"/>
</dbReference>
<accession>A0A547PAI7</accession>